<dbReference type="Gene3D" id="3.40.250.10">
    <property type="entry name" value="Rhodanese-like domain"/>
    <property type="match status" value="1"/>
</dbReference>
<organism evidence="2 3">
    <name type="scientific">Flaviaesturariibacter flavus</name>
    <dbReference type="NCBI Taxonomy" id="2502780"/>
    <lineage>
        <taxon>Bacteria</taxon>
        <taxon>Pseudomonadati</taxon>
        <taxon>Bacteroidota</taxon>
        <taxon>Chitinophagia</taxon>
        <taxon>Chitinophagales</taxon>
        <taxon>Chitinophagaceae</taxon>
        <taxon>Flaviaestuariibacter</taxon>
    </lineage>
</organism>
<dbReference type="AlphaFoldDB" id="A0A4R1B8R2"/>
<dbReference type="Pfam" id="PF00581">
    <property type="entry name" value="Rhodanese"/>
    <property type="match status" value="1"/>
</dbReference>
<dbReference type="InterPro" id="IPR036873">
    <property type="entry name" value="Rhodanese-like_dom_sf"/>
</dbReference>
<comment type="caution">
    <text evidence="2">The sequence shown here is derived from an EMBL/GenBank/DDBJ whole genome shotgun (WGS) entry which is preliminary data.</text>
</comment>
<evidence type="ECO:0000313" key="2">
    <source>
        <dbReference type="EMBL" id="TCJ12529.1"/>
    </source>
</evidence>
<dbReference type="SUPFAM" id="SSF52821">
    <property type="entry name" value="Rhodanese/Cell cycle control phosphatase"/>
    <property type="match status" value="1"/>
</dbReference>
<feature type="domain" description="Rhodanese" evidence="1">
    <location>
        <begin position="15"/>
        <end position="106"/>
    </location>
</feature>
<dbReference type="RefSeq" id="WP_131450285.1">
    <property type="nucleotide sequence ID" value="NZ_SJZI01000050.1"/>
</dbReference>
<reference evidence="2 3" key="1">
    <citation type="submission" date="2019-03" db="EMBL/GenBank/DDBJ databases">
        <authorList>
            <person name="Kim M.K.M."/>
        </authorList>
    </citation>
    <scope>NUCLEOTIDE SEQUENCE [LARGE SCALE GENOMIC DNA]</scope>
    <source>
        <strain evidence="2 3">17J68-12</strain>
    </source>
</reference>
<dbReference type="PANTHER" id="PTHR43031:SF17">
    <property type="entry name" value="SULFURTRANSFERASE YTWF-RELATED"/>
    <property type="match status" value="1"/>
</dbReference>
<dbReference type="PROSITE" id="PS50206">
    <property type="entry name" value="RHODANESE_3"/>
    <property type="match status" value="1"/>
</dbReference>
<accession>A0A4R1B8R2</accession>
<dbReference type="EMBL" id="SJZI01000050">
    <property type="protein sequence ID" value="TCJ12529.1"/>
    <property type="molecule type" value="Genomic_DNA"/>
</dbReference>
<sequence>MNNISVDELKAKMDRGEKINLIDVREPHEYAEANIAGARLYPLGKIQTMQVDELEDLKDEEVIIQCRSGHRSMMACMVLDQLGFKHTYNLVGGILAWQEKYPVQKA</sequence>
<evidence type="ECO:0000259" key="1">
    <source>
        <dbReference type="PROSITE" id="PS50206"/>
    </source>
</evidence>
<dbReference type="OrthoDB" id="9808735at2"/>
<keyword evidence="3" id="KW-1185">Reference proteome</keyword>
<dbReference type="PANTHER" id="PTHR43031">
    <property type="entry name" value="FAD-DEPENDENT OXIDOREDUCTASE"/>
    <property type="match status" value="1"/>
</dbReference>
<name>A0A4R1B8R2_9BACT</name>
<dbReference type="SMART" id="SM00450">
    <property type="entry name" value="RHOD"/>
    <property type="match status" value="1"/>
</dbReference>
<evidence type="ECO:0000313" key="3">
    <source>
        <dbReference type="Proteomes" id="UP000295334"/>
    </source>
</evidence>
<dbReference type="InterPro" id="IPR050229">
    <property type="entry name" value="GlpE_sulfurtransferase"/>
</dbReference>
<dbReference type="InterPro" id="IPR001763">
    <property type="entry name" value="Rhodanese-like_dom"/>
</dbReference>
<dbReference type="Proteomes" id="UP000295334">
    <property type="component" value="Unassembled WGS sequence"/>
</dbReference>
<dbReference type="CDD" id="cd00158">
    <property type="entry name" value="RHOD"/>
    <property type="match status" value="1"/>
</dbReference>
<proteinExistence type="predicted"/>
<gene>
    <name evidence="2" type="ORF">EPD60_14740</name>
</gene>
<protein>
    <submittedName>
        <fullName evidence="2">Rhodanese-like domain-containing protein</fullName>
    </submittedName>
</protein>